<dbReference type="EMBL" id="BSYR01000015">
    <property type="protein sequence ID" value="GMI78340.1"/>
    <property type="molecule type" value="Genomic_DNA"/>
</dbReference>
<dbReference type="InterPro" id="IPR004242">
    <property type="entry name" value="Transposase_21"/>
</dbReference>
<dbReference type="OrthoDB" id="967168at2759"/>
<feature type="region of interest" description="Disordered" evidence="1">
    <location>
        <begin position="197"/>
        <end position="230"/>
    </location>
</feature>
<evidence type="ECO:0000256" key="1">
    <source>
        <dbReference type="SAM" id="MobiDB-lite"/>
    </source>
</evidence>
<dbReference type="PANTHER" id="PTHR10775">
    <property type="entry name" value="OS08G0208400 PROTEIN"/>
    <property type="match status" value="1"/>
</dbReference>
<evidence type="ECO:0000313" key="3">
    <source>
        <dbReference type="Proteomes" id="UP001165190"/>
    </source>
</evidence>
<dbReference type="Proteomes" id="UP001165190">
    <property type="component" value="Unassembled WGS sequence"/>
</dbReference>
<keyword evidence="3" id="KW-1185">Reference proteome</keyword>
<dbReference type="Pfam" id="PF02992">
    <property type="entry name" value="Transposase_21"/>
    <property type="match status" value="1"/>
</dbReference>
<dbReference type="AlphaFoldDB" id="A0A9W7HM22"/>
<gene>
    <name evidence="2" type="ORF">HRI_001503300</name>
</gene>
<evidence type="ECO:0000313" key="2">
    <source>
        <dbReference type="EMBL" id="GMI78340.1"/>
    </source>
</evidence>
<accession>A0A9W7HM22</accession>
<comment type="caution">
    <text evidence="2">The sequence shown here is derived from an EMBL/GenBank/DDBJ whole genome shotgun (WGS) entry which is preliminary data.</text>
</comment>
<sequence>MTWHEDSRKNDGRMRHPTDSLAWKSFNSLYPEFSSDPRNIRLGLASDGFNPFRTLSVTHSTCPVIVIPYNLPPWICMKQSYFILSLLIFGPKGPGNNIDVYLQPLVAELHELWEVGVETFDAATSQTFQLRAVLMWNINDFPAYANLSGWSTREEYDCPCCGYNTASKWLKHSRKFCYMCHRRWLDSNHRFRTDNHSFDGTEEHRSVHSPPSGSNILRQLERLNGTEYGP</sequence>
<name>A0A9W7HM22_HIBTR</name>
<organism evidence="2 3">
    <name type="scientific">Hibiscus trionum</name>
    <name type="common">Flower of an hour</name>
    <dbReference type="NCBI Taxonomy" id="183268"/>
    <lineage>
        <taxon>Eukaryota</taxon>
        <taxon>Viridiplantae</taxon>
        <taxon>Streptophyta</taxon>
        <taxon>Embryophyta</taxon>
        <taxon>Tracheophyta</taxon>
        <taxon>Spermatophyta</taxon>
        <taxon>Magnoliopsida</taxon>
        <taxon>eudicotyledons</taxon>
        <taxon>Gunneridae</taxon>
        <taxon>Pentapetalae</taxon>
        <taxon>rosids</taxon>
        <taxon>malvids</taxon>
        <taxon>Malvales</taxon>
        <taxon>Malvaceae</taxon>
        <taxon>Malvoideae</taxon>
        <taxon>Hibiscus</taxon>
    </lineage>
</organism>
<reference evidence="2" key="1">
    <citation type="submission" date="2023-05" db="EMBL/GenBank/DDBJ databases">
        <title>Genome and transcriptome analyses reveal genes involved in the formation of fine ridges on petal epidermal cells in Hibiscus trionum.</title>
        <authorList>
            <person name="Koshimizu S."/>
            <person name="Masuda S."/>
            <person name="Ishii T."/>
            <person name="Shirasu K."/>
            <person name="Hoshino A."/>
            <person name="Arita M."/>
        </authorList>
    </citation>
    <scope>NUCLEOTIDE SEQUENCE</scope>
    <source>
        <strain evidence="2">Hamamatsu line</strain>
    </source>
</reference>
<feature type="compositionally biased region" description="Basic and acidic residues" evidence="1">
    <location>
        <begin position="197"/>
        <end position="206"/>
    </location>
</feature>
<proteinExistence type="predicted"/>
<dbReference type="PANTHER" id="PTHR10775:SF185">
    <property type="entry name" value="OS08G0208400 PROTEIN"/>
    <property type="match status" value="1"/>
</dbReference>
<protein>
    <submittedName>
        <fullName evidence="2">Uncharacterized protein</fullName>
    </submittedName>
</protein>